<evidence type="ECO:0000256" key="4">
    <source>
        <dbReference type="ARBA" id="ARBA00023015"/>
    </source>
</evidence>
<dbReference type="EMBL" id="CAFBLU010000009">
    <property type="protein sequence ID" value="CAB4870877.1"/>
    <property type="molecule type" value="Genomic_DNA"/>
</dbReference>
<name>A0A6J7DJS3_9ZZZZ</name>
<keyword evidence="2" id="KW-0678">Repressor</keyword>
<dbReference type="CDD" id="cd07153">
    <property type="entry name" value="Fur_like"/>
    <property type="match status" value="1"/>
</dbReference>
<keyword evidence="6" id="KW-0804">Transcription</keyword>
<dbReference type="Gene3D" id="3.30.1490.190">
    <property type="match status" value="1"/>
</dbReference>
<keyword evidence="4" id="KW-0805">Transcription regulation</keyword>
<dbReference type="InterPro" id="IPR002481">
    <property type="entry name" value="FUR"/>
</dbReference>
<dbReference type="Pfam" id="PF01475">
    <property type="entry name" value="FUR"/>
    <property type="match status" value="1"/>
</dbReference>
<keyword evidence="5" id="KW-0238">DNA-binding</keyword>
<protein>
    <submittedName>
        <fullName evidence="7">Unannotated protein</fullName>
    </submittedName>
</protein>
<keyword evidence="3" id="KW-0862">Zinc</keyword>
<dbReference type="InterPro" id="IPR043135">
    <property type="entry name" value="Fur_C"/>
</dbReference>
<dbReference type="PANTHER" id="PTHR33202:SF7">
    <property type="entry name" value="FERRIC UPTAKE REGULATION PROTEIN"/>
    <property type="match status" value="1"/>
</dbReference>
<organism evidence="7">
    <name type="scientific">freshwater metagenome</name>
    <dbReference type="NCBI Taxonomy" id="449393"/>
    <lineage>
        <taxon>unclassified sequences</taxon>
        <taxon>metagenomes</taxon>
        <taxon>ecological metagenomes</taxon>
    </lineage>
</organism>
<comment type="similarity">
    <text evidence="1">Belongs to the Fur family.</text>
</comment>
<reference evidence="7" key="1">
    <citation type="submission" date="2020-05" db="EMBL/GenBank/DDBJ databases">
        <authorList>
            <person name="Chiriac C."/>
            <person name="Salcher M."/>
            <person name="Ghai R."/>
            <person name="Kavagutti S V."/>
        </authorList>
    </citation>
    <scope>NUCLEOTIDE SEQUENCE</scope>
</reference>
<proteinExistence type="inferred from homology"/>
<evidence type="ECO:0000313" key="7">
    <source>
        <dbReference type="EMBL" id="CAB4870877.1"/>
    </source>
</evidence>
<accession>A0A6J7DJS3</accession>
<evidence type="ECO:0000256" key="6">
    <source>
        <dbReference type="ARBA" id="ARBA00023163"/>
    </source>
</evidence>
<evidence type="ECO:0000256" key="2">
    <source>
        <dbReference type="ARBA" id="ARBA00022491"/>
    </source>
</evidence>
<dbReference type="SUPFAM" id="SSF46785">
    <property type="entry name" value="Winged helix' DNA-binding domain"/>
    <property type="match status" value="1"/>
</dbReference>
<sequence>MTRIDTEWVEKATTELHASGRRAGGARAEVITQLSRETCAVTAEQIERTLAGANRRVGRASIYRALEALAHVGLVQRVDLGESGSRWERIGANGHDHHHHLLCSACGQLVPFEDDGLETALHHLAANEDFTVDSHEVTLHGRCASCAAKQAA</sequence>
<dbReference type="Gene3D" id="1.10.10.10">
    <property type="entry name" value="Winged helix-like DNA-binding domain superfamily/Winged helix DNA-binding domain"/>
    <property type="match status" value="1"/>
</dbReference>
<evidence type="ECO:0000256" key="1">
    <source>
        <dbReference type="ARBA" id="ARBA00007957"/>
    </source>
</evidence>
<dbReference type="InterPro" id="IPR036388">
    <property type="entry name" value="WH-like_DNA-bd_sf"/>
</dbReference>
<dbReference type="GO" id="GO:0000976">
    <property type="term" value="F:transcription cis-regulatory region binding"/>
    <property type="evidence" value="ECO:0007669"/>
    <property type="project" value="TreeGrafter"/>
</dbReference>
<dbReference type="AlphaFoldDB" id="A0A6J7DJS3"/>
<dbReference type="InterPro" id="IPR036390">
    <property type="entry name" value="WH_DNA-bd_sf"/>
</dbReference>
<gene>
    <name evidence="7" type="ORF">UFOPK3444_00716</name>
</gene>
<dbReference type="GO" id="GO:0003700">
    <property type="term" value="F:DNA-binding transcription factor activity"/>
    <property type="evidence" value="ECO:0007669"/>
    <property type="project" value="InterPro"/>
</dbReference>
<evidence type="ECO:0000256" key="3">
    <source>
        <dbReference type="ARBA" id="ARBA00022833"/>
    </source>
</evidence>
<dbReference type="GO" id="GO:0045892">
    <property type="term" value="P:negative regulation of DNA-templated transcription"/>
    <property type="evidence" value="ECO:0007669"/>
    <property type="project" value="TreeGrafter"/>
</dbReference>
<evidence type="ECO:0000256" key="5">
    <source>
        <dbReference type="ARBA" id="ARBA00023125"/>
    </source>
</evidence>
<dbReference type="GO" id="GO:0008270">
    <property type="term" value="F:zinc ion binding"/>
    <property type="evidence" value="ECO:0007669"/>
    <property type="project" value="TreeGrafter"/>
</dbReference>
<dbReference type="PANTHER" id="PTHR33202">
    <property type="entry name" value="ZINC UPTAKE REGULATION PROTEIN"/>
    <property type="match status" value="1"/>
</dbReference>
<dbReference type="GO" id="GO:1900376">
    <property type="term" value="P:regulation of secondary metabolite biosynthetic process"/>
    <property type="evidence" value="ECO:0007669"/>
    <property type="project" value="TreeGrafter"/>
</dbReference>